<evidence type="ECO:0000313" key="1">
    <source>
        <dbReference type="EMBL" id="OHA46276.1"/>
    </source>
</evidence>
<dbReference type="STRING" id="1802338.A2541_02535"/>
<dbReference type="EMBL" id="MHSQ01000032">
    <property type="protein sequence ID" value="OHA46276.1"/>
    <property type="molecule type" value="Genomic_DNA"/>
</dbReference>
<comment type="caution">
    <text evidence="1">The sequence shown here is derived from an EMBL/GenBank/DDBJ whole genome shotgun (WGS) entry which is preliminary data.</text>
</comment>
<gene>
    <name evidence="1" type="ORF">A2541_02535</name>
</gene>
<protein>
    <recommendedName>
        <fullName evidence="3">Addiction module toxin RelE</fullName>
    </recommendedName>
</protein>
<organism evidence="1 2">
    <name type="scientific">Candidatus Taylorbacteria bacterium RIFOXYD2_FULL_36_9</name>
    <dbReference type="NCBI Taxonomy" id="1802338"/>
    <lineage>
        <taxon>Bacteria</taxon>
        <taxon>Candidatus Tayloriibacteriota</taxon>
    </lineage>
</organism>
<evidence type="ECO:0008006" key="3">
    <source>
        <dbReference type="Google" id="ProtNLM"/>
    </source>
</evidence>
<name>A0A1G2PD59_9BACT</name>
<evidence type="ECO:0000313" key="2">
    <source>
        <dbReference type="Proteomes" id="UP000176965"/>
    </source>
</evidence>
<reference evidence="1 2" key="1">
    <citation type="journal article" date="2016" name="Nat. Commun.">
        <title>Thousands of microbial genomes shed light on interconnected biogeochemical processes in an aquifer system.</title>
        <authorList>
            <person name="Anantharaman K."/>
            <person name="Brown C.T."/>
            <person name="Hug L.A."/>
            <person name="Sharon I."/>
            <person name="Castelle C.J."/>
            <person name="Probst A.J."/>
            <person name="Thomas B.C."/>
            <person name="Singh A."/>
            <person name="Wilkins M.J."/>
            <person name="Karaoz U."/>
            <person name="Brodie E.L."/>
            <person name="Williams K.H."/>
            <person name="Hubbard S.S."/>
            <person name="Banfield J.F."/>
        </authorList>
    </citation>
    <scope>NUCLEOTIDE SEQUENCE [LARGE SCALE GENOMIC DNA]</scope>
</reference>
<dbReference type="AlphaFoldDB" id="A0A1G2PD59"/>
<sequence length="112" mass="13104">MQIFRHRDLDRDFKSLKRCLTPEESLASWERLFSLKGIKETPGIDAFPGFGSHRIYKGRVVPLKENIGKSGGYRVIFEMRSEVEYEVLVFSRHGIYKSEQELIDIIKSRLNI</sequence>
<dbReference type="Proteomes" id="UP000176965">
    <property type="component" value="Unassembled WGS sequence"/>
</dbReference>
<accession>A0A1G2PD59</accession>
<proteinExistence type="predicted"/>